<dbReference type="WBParaSite" id="mrna-Wban_07913">
    <property type="protein sequence ID" value="mrna-Wban_07913"/>
    <property type="gene ID" value="Wban_07913"/>
</dbReference>
<reference evidence="2" key="1">
    <citation type="submission" date="2015-03" db="EMBL/GenBank/DDBJ databases">
        <title>Wuchereria bancrofti Genome Sequencing Papua New Guinea Strain.</title>
        <authorList>
            <person name="Small S.T."/>
            <person name="Serre D."/>
            <person name="Zimmerman P.A."/>
        </authorList>
    </citation>
    <scope>NUCLEOTIDE SEQUENCE [LARGE SCALE GENOMIC DNA]</scope>
    <source>
        <strain evidence="2">pt0022</strain>
    </source>
</reference>
<dbReference type="AlphaFoldDB" id="A0AAF5PYQ4"/>
<reference evidence="3" key="3">
    <citation type="submission" date="2024-02" db="UniProtKB">
        <authorList>
            <consortium name="WormBaseParasite"/>
        </authorList>
    </citation>
    <scope>IDENTIFICATION</scope>
    <source>
        <strain evidence="3">pt0022</strain>
    </source>
</reference>
<name>A0AAF5PYQ4_WUCBA</name>
<feature type="compositionally biased region" description="Polar residues" evidence="1">
    <location>
        <begin position="28"/>
        <end position="39"/>
    </location>
</feature>
<evidence type="ECO:0000313" key="2">
    <source>
        <dbReference type="Proteomes" id="UP000093561"/>
    </source>
</evidence>
<reference evidence="2" key="2">
    <citation type="journal article" date="2016" name="Mol. Ecol.">
        <title>Population genomics of the filarial nematode parasite Wuchereria bancrofti from mosquitoes.</title>
        <authorList>
            <person name="Small S.T."/>
            <person name="Reimer L.J."/>
            <person name="Tisch D.J."/>
            <person name="King C.L."/>
            <person name="Christensen B.M."/>
            <person name="Siba P.M."/>
            <person name="Kazura J.W."/>
            <person name="Serre D."/>
            <person name="Zimmerman P.A."/>
        </authorList>
    </citation>
    <scope>NUCLEOTIDE SEQUENCE</scope>
    <source>
        <strain evidence="2">pt0022</strain>
    </source>
</reference>
<organism evidence="2 3">
    <name type="scientific">Wuchereria bancrofti</name>
    <dbReference type="NCBI Taxonomy" id="6293"/>
    <lineage>
        <taxon>Eukaryota</taxon>
        <taxon>Metazoa</taxon>
        <taxon>Ecdysozoa</taxon>
        <taxon>Nematoda</taxon>
        <taxon>Chromadorea</taxon>
        <taxon>Rhabditida</taxon>
        <taxon>Spirurina</taxon>
        <taxon>Spiruromorpha</taxon>
        <taxon>Filarioidea</taxon>
        <taxon>Onchocercidae</taxon>
        <taxon>Wuchereria</taxon>
    </lineage>
</organism>
<evidence type="ECO:0000256" key="1">
    <source>
        <dbReference type="SAM" id="MobiDB-lite"/>
    </source>
</evidence>
<sequence length="295" mass="32470">MNAQNLQINSSQISGMDIVRTENSWKSNEISSTQDSDMNGSPVVWKNSPVTQESQSTQNSTTVEEEDDYSFARIDMKSKSIYFSDPVSSEYHLKVLSSVECRTPSTSLQNQSVDEILSGDALSGMSSLLSLETGITVTDMTAEVPTVPRTTSVFELDNLLEVDCPETEDKIGSAQDNTLMLKSKTATNGSSEVDLKTEYSITELKSSDTVSIMMDTNTDAIMQTDSTSGYKKCLSNNYSEFAITEATQQKKLDEIATAEISLLFYHQEVSSLSGTLITIDYEPVITELETYLNTN</sequence>
<proteinExistence type="predicted"/>
<feature type="region of interest" description="Disordered" evidence="1">
    <location>
        <begin position="28"/>
        <end position="66"/>
    </location>
</feature>
<evidence type="ECO:0000313" key="3">
    <source>
        <dbReference type="WBParaSite" id="mrna-Wban_07913"/>
    </source>
</evidence>
<dbReference type="Proteomes" id="UP000093561">
    <property type="component" value="Unassembled WGS sequence"/>
</dbReference>
<protein>
    <submittedName>
        <fullName evidence="3">Uncharacterized protein</fullName>
    </submittedName>
</protein>
<feature type="compositionally biased region" description="Low complexity" evidence="1">
    <location>
        <begin position="50"/>
        <end position="62"/>
    </location>
</feature>
<accession>A0AAF5PYQ4</accession>